<evidence type="ECO:0000313" key="2">
    <source>
        <dbReference type="EMBL" id="CAK90163.1"/>
    </source>
</evidence>
<organism evidence="2 3">
    <name type="scientific">Paramecium tetraurelia</name>
    <dbReference type="NCBI Taxonomy" id="5888"/>
    <lineage>
        <taxon>Eukaryota</taxon>
        <taxon>Sar</taxon>
        <taxon>Alveolata</taxon>
        <taxon>Ciliophora</taxon>
        <taxon>Intramacronucleata</taxon>
        <taxon>Oligohymenophorea</taxon>
        <taxon>Peniculida</taxon>
        <taxon>Parameciidae</taxon>
        <taxon>Paramecium</taxon>
    </lineage>
</organism>
<dbReference type="OMA" id="HKSNERN"/>
<dbReference type="InParanoid" id="A0E4E6"/>
<evidence type="ECO:0000313" key="3">
    <source>
        <dbReference type="Proteomes" id="UP000000600"/>
    </source>
</evidence>
<dbReference type="GO" id="GO:0030234">
    <property type="term" value="F:enzyme regulator activity"/>
    <property type="evidence" value="ECO:0000318"/>
    <property type="project" value="GO_Central"/>
</dbReference>
<dbReference type="OrthoDB" id="293750at2759"/>
<dbReference type="Proteomes" id="UP000000600">
    <property type="component" value="Unassembled WGS sequence"/>
</dbReference>
<dbReference type="Gene3D" id="1.10.238.10">
    <property type="entry name" value="EF-hand"/>
    <property type="match status" value="1"/>
</dbReference>
<dbReference type="HOGENOM" id="CLU_082573_0_0_1"/>
<reference evidence="2 3" key="1">
    <citation type="journal article" date="2006" name="Nature">
        <title>Global trends of whole-genome duplications revealed by the ciliate Paramecium tetraurelia.</title>
        <authorList>
            <consortium name="Genoscope"/>
            <person name="Aury J.-M."/>
            <person name="Jaillon O."/>
            <person name="Duret L."/>
            <person name="Noel B."/>
            <person name="Jubin C."/>
            <person name="Porcel B.M."/>
            <person name="Segurens B."/>
            <person name="Daubin V."/>
            <person name="Anthouard V."/>
            <person name="Aiach N."/>
            <person name="Arnaiz O."/>
            <person name="Billaut A."/>
            <person name="Beisson J."/>
            <person name="Blanc I."/>
            <person name="Bouhouche K."/>
            <person name="Camara F."/>
            <person name="Duharcourt S."/>
            <person name="Guigo R."/>
            <person name="Gogendeau D."/>
            <person name="Katinka M."/>
            <person name="Keller A.-M."/>
            <person name="Kissmehl R."/>
            <person name="Klotz C."/>
            <person name="Koll F."/>
            <person name="Le Moue A."/>
            <person name="Lepere C."/>
            <person name="Malinsky S."/>
            <person name="Nowacki M."/>
            <person name="Nowak J.K."/>
            <person name="Plattner H."/>
            <person name="Poulain J."/>
            <person name="Ruiz F."/>
            <person name="Serrano V."/>
            <person name="Zagulski M."/>
            <person name="Dessen P."/>
            <person name="Betermier M."/>
            <person name="Weissenbach J."/>
            <person name="Scarpelli C."/>
            <person name="Schachter V."/>
            <person name="Sperling L."/>
            <person name="Meyer E."/>
            <person name="Cohen J."/>
            <person name="Wincker P."/>
        </authorList>
    </citation>
    <scope>NUCLEOTIDE SEQUENCE [LARGE SCALE GENOMIC DNA]</scope>
    <source>
        <strain evidence="2 3">Stock d4-2</strain>
    </source>
</reference>
<accession>A0E4E6</accession>
<dbReference type="EMBL" id="CT868658">
    <property type="protein sequence ID" value="CAK90163.1"/>
    <property type="molecule type" value="Genomic_DNA"/>
</dbReference>
<dbReference type="RefSeq" id="XP_001457560.1">
    <property type="nucleotide sequence ID" value="XM_001457523.2"/>
</dbReference>
<dbReference type="GO" id="GO:0005509">
    <property type="term" value="F:calcium ion binding"/>
    <property type="evidence" value="ECO:0000318"/>
    <property type="project" value="GO_Central"/>
</dbReference>
<keyword evidence="3" id="KW-1185">Reference proteome</keyword>
<protein>
    <recommendedName>
        <fullName evidence="1">EF-hand domain-containing protein</fullName>
    </recommendedName>
</protein>
<evidence type="ECO:0000259" key="1">
    <source>
        <dbReference type="PROSITE" id="PS50222"/>
    </source>
</evidence>
<dbReference type="PROSITE" id="PS50222">
    <property type="entry name" value="EF_HAND_2"/>
    <property type="match status" value="1"/>
</dbReference>
<dbReference type="InterPro" id="IPR011992">
    <property type="entry name" value="EF-hand-dom_pair"/>
</dbReference>
<gene>
    <name evidence="2" type="ORF">GSPATT00023337001</name>
</gene>
<dbReference type="GeneID" id="5043345"/>
<dbReference type="SUPFAM" id="SSF47473">
    <property type="entry name" value="EF-hand"/>
    <property type="match status" value="1"/>
</dbReference>
<feature type="domain" description="EF-hand" evidence="1">
    <location>
        <begin position="97"/>
        <end position="132"/>
    </location>
</feature>
<dbReference type="AlphaFoldDB" id="A0E4E6"/>
<proteinExistence type="predicted"/>
<dbReference type="GO" id="GO:0005737">
    <property type="term" value="C:cytoplasm"/>
    <property type="evidence" value="ECO:0000318"/>
    <property type="project" value="GO_Central"/>
</dbReference>
<dbReference type="InterPro" id="IPR002048">
    <property type="entry name" value="EF_hand_dom"/>
</dbReference>
<name>A0E4E6_PARTE</name>
<dbReference type="KEGG" id="ptm:GSPATT00023337001"/>
<sequence length="294" mass="34393">MVNHHQPDIMLHQSTATYDALDAEQSMSVYFRLKYLSWISAQAINPSLIRSPKIIAIFGLINQLMFKLRTHTVKQWLLQRFRKSVNSQYITDPQEEEYKQELAELFAKFDHQGKGQIQKYELLTLLNKYGISINEQELTCYIKQANSKSGRFITTEQFKQCVLSEKSKLFLKKLINKSNERNPQNYFPTDITKVLDQVHYLSQRSRLLSQIEDKQIPVEQKLQPLSKLMNLSREITITEHRPQQKCPLRLPRARSTCTTNYNSLSTAITVPSTSNSRFGDNRLSFRKHPTQYCE</sequence>